<dbReference type="GO" id="GO:0043138">
    <property type="term" value="F:3'-5' DNA helicase activity"/>
    <property type="evidence" value="ECO:0007669"/>
    <property type="project" value="UniProtKB-EC"/>
</dbReference>
<dbReference type="FunFam" id="3.40.50.300:FF:000156">
    <property type="entry name" value="ATP-dependent DNA helicase recQ"/>
    <property type="match status" value="1"/>
</dbReference>
<dbReference type="InterPro" id="IPR027417">
    <property type="entry name" value="P-loop_NTPase"/>
</dbReference>
<comment type="caution">
    <text evidence="20">The sequence shown here is derived from an EMBL/GenBank/DDBJ whole genome shotgun (WGS) entry which is preliminary data.</text>
</comment>
<dbReference type="InterPro" id="IPR001650">
    <property type="entry name" value="Helicase_C-like"/>
</dbReference>
<evidence type="ECO:0000256" key="9">
    <source>
        <dbReference type="ARBA" id="ARBA00022833"/>
    </source>
</evidence>
<evidence type="ECO:0000256" key="11">
    <source>
        <dbReference type="ARBA" id="ARBA00023125"/>
    </source>
</evidence>
<dbReference type="GO" id="GO:0030894">
    <property type="term" value="C:replisome"/>
    <property type="evidence" value="ECO:0007669"/>
    <property type="project" value="TreeGrafter"/>
</dbReference>
<proteinExistence type="inferred from homology"/>
<evidence type="ECO:0000259" key="17">
    <source>
        <dbReference type="PROSITE" id="PS50967"/>
    </source>
</evidence>
<comment type="cofactor">
    <cofactor evidence="2">
        <name>Zn(2+)</name>
        <dbReference type="ChEBI" id="CHEBI:29105"/>
    </cofactor>
</comment>
<comment type="cofactor">
    <cofactor evidence="1">
        <name>Mg(2+)</name>
        <dbReference type="ChEBI" id="CHEBI:18420"/>
    </cofactor>
</comment>
<dbReference type="Gene3D" id="1.10.10.10">
    <property type="entry name" value="Winged helix-like DNA-binding domain superfamily/Winged helix DNA-binding domain"/>
    <property type="match status" value="1"/>
</dbReference>
<dbReference type="InterPro" id="IPR014001">
    <property type="entry name" value="Helicase_ATP-bd"/>
</dbReference>
<sequence>MRSPEQVLHEVFGFPSFRGQQEGIVRDVCAGLDALAIMPTGAGKSLCYQVPALVRPGCALVVSPLIALMNDQVRALRAYGVRAAALNSQSGDGGETIDALQNGQLDLLYVAPERAAMPGFRQLIARSDIALVAIDEAHCVSQWGHDFRPEYRQLRALCDLLPGTPRIALTATADVATRADILDQLGIAPDRMVVAGFDRPNIRYEVAPKVNAAKQLLAFLDTQRGRSGIVYASTRSQTDKTAAALVAHGINARAYHAGLDGVERARNQDAFVRAEDMVMVATIAFGMGIDKPDVRFVAHLGLPKSIEAYYQETGRAGRDGDPAVAHLLYGADDIARARGFIGEGGAEKIAADTARLNALIAFCETSGCRRVPLLTYFGEPAPPPCGNCDTCLSPPAMRDATEAARKLLSAVVRTGQRFGVGHLVEVLHGTAGEKVRKFGHDALSVFGIGGELDANAWRSLARQLEAGEALIRDPEYGGLKLGPRAKAILKGDTPVELRIEAARPERERRRRAPGVPPAGLSDEEGALFDELRRVRREIAAEAGMPPYVIFHDATLRAMASERPQTMDALGQISGVGARKLEAYGAAFLGVLRG</sequence>
<keyword evidence="7 20" id="KW-0378">Hydrolase</keyword>
<evidence type="ECO:0000256" key="8">
    <source>
        <dbReference type="ARBA" id="ARBA00022806"/>
    </source>
</evidence>
<dbReference type="GO" id="GO:0009432">
    <property type="term" value="P:SOS response"/>
    <property type="evidence" value="ECO:0007669"/>
    <property type="project" value="UniProtKB-UniRule"/>
</dbReference>
<evidence type="ECO:0000256" key="12">
    <source>
        <dbReference type="ARBA" id="ARBA00023172"/>
    </source>
</evidence>
<dbReference type="GO" id="GO:0009378">
    <property type="term" value="F:four-way junction helicase activity"/>
    <property type="evidence" value="ECO:0007669"/>
    <property type="project" value="TreeGrafter"/>
</dbReference>
<accession>A0A552UG32</accession>
<dbReference type="GO" id="GO:0046872">
    <property type="term" value="F:metal ion binding"/>
    <property type="evidence" value="ECO:0007669"/>
    <property type="project" value="UniProtKB-KW"/>
</dbReference>
<dbReference type="InterPro" id="IPR032284">
    <property type="entry name" value="RecQ_Zn-bd"/>
</dbReference>
<evidence type="ECO:0000256" key="2">
    <source>
        <dbReference type="ARBA" id="ARBA00001947"/>
    </source>
</evidence>
<reference evidence="20 21" key="1">
    <citation type="submission" date="2019-07" db="EMBL/GenBank/DDBJ databases">
        <title>Novel species isolated from glacier.</title>
        <authorList>
            <person name="Liu Q."/>
            <person name="Xin Y.-H."/>
        </authorList>
    </citation>
    <scope>NUCLEOTIDE SEQUENCE [LARGE SCALE GENOMIC DNA]</scope>
    <source>
        <strain evidence="20 21">LB1R16</strain>
    </source>
</reference>
<dbReference type="SUPFAM" id="SSF47819">
    <property type="entry name" value="HRDC-like"/>
    <property type="match status" value="1"/>
</dbReference>
<evidence type="ECO:0000313" key="21">
    <source>
        <dbReference type="Proteomes" id="UP000317894"/>
    </source>
</evidence>
<dbReference type="InterPro" id="IPR044876">
    <property type="entry name" value="HRDC_dom_sf"/>
</dbReference>
<keyword evidence="10" id="KW-0067">ATP-binding</keyword>
<keyword evidence="8 20" id="KW-0347">Helicase</keyword>
<dbReference type="GO" id="GO:0043590">
    <property type="term" value="C:bacterial nucleoid"/>
    <property type="evidence" value="ECO:0007669"/>
    <property type="project" value="TreeGrafter"/>
</dbReference>
<dbReference type="Pfam" id="PF09382">
    <property type="entry name" value="RQC"/>
    <property type="match status" value="1"/>
</dbReference>
<keyword evidence="6" id="KW-0227">DNA damage</keyword>
<feature type="domain" description="Helicase ATP-binding" evidence="18">
    <location>
        <begin position="25"/>
        <end position="191"/>
    </location>
</feature>
<keyword evidence="14" id="KW-0413">Isomerase</keyword>
<keyword evidence="5" id="KW-0547">Nucleotide-binding</keyword>
<dbReference type="NCBIfam" id="TIGR00614">
    <property type="entry name" value="recQ_fam"/>
    <property type="match status" value="1"/>
</dbReference>
<keyword evidence="13" id="KW-0234">DNA repair</keyword>
<dbReference type="Pfam" id="PF00271">
    <property type="entry name" value="Helicase_C"/>
    <property type="match status" value="1"/>
</dbReference>
<dbReference type="PANTHER" id="PTHR13710">
    <property type="entry name" value="DNA HELICASE RECQ FAMILY MEMBER"/>
    <property type="match status" value="1"/>
</dbReference>
<feature type="domain" description="HRDC" evidence="17">
    <location>
        <begin position="521"/>
        <end position="593"/>
    </location>
</feature>
<dbReference type="GO" id="GO:0005524">
    <property type="term" value="F:ATP binding"/>
    <property type="evidence" value="ECO:0007669"/>
    <property type="project" value="UniProtKB-KW"/>
</dbReference>
<evidence type="ECO:0000256" key="7">
    <source>
        <dbReference type="ARBA" id="ARBA00022801"/>
    </source>
</evidence>
<dbReference type="SMART" id="SM00490">
    <property type="entry name" value="HELICc"/>
    <property type="match status" value="1"/>
</dbReference>
<evidence type="ECO:0000256" key="13">
    <source>
        <dbReference type="ARBA" id="ARBA00023204"/>
    </source>
</evidence>
<dbReference type="NCBIfam" id="TIGR01389">
    <property type="entry name" value="recQ"/>
    <property type="match status" value="1"/>
</dbReference>
<dbReference type="PANTHER" id="PTHR13710:SF105">
    <property type="entry name" value="ATP-DEPENDENT DNA HELICASE Q1"/>
    <property type="match status" value="1"/>
</dbReference>
<dbReference type="GO" id="GO:0016787">
    <property type="term" value="F:hydrolase activity"/>
    <property type="evidence" value="ECO:0007669"/>
    <property type="project" value="UniProtKB-KW"/>
</dbReference>
<dbReference type="CDD" id="cd17920">
    <property type="entry name" value="DEXHc_RecQ"/>
    <property type="match status" value="1"/>
</dbReference>
<comment type="similarity">
    <text evidence="3">Belongs to the helicase family. RecQ subfamily.</text>
</comment>
<organism evidence="20 21">
    <name type="scientific">Glacieibacterium frigidum</name>
    <dbReference type="NCBI Taxonomy" id="2593303"/>
    <lineage>
        <taxon>Bacteria</taxon>
        <taxon>Pseudomonadati</taxon>
        <taxon>Pseudomonadota</taxon>
        <taxon>Alphaproteobacteria</taxon>
        <taxon>Sphingomonadales</taxon>
        <taxon>Sphingosinicellaceae</taxon>
        <taxon>Glacieibacterium</taxon>
    </lineage>
</organism>
<gene>
    <name evidence="20" type="primary">recQ</name>
    <name evidence="20" type="ORF">FMM06_03010</name>
</gene>
<evidence type="ECO:0000256" key="3">
    <source>
        <dbReference type="ARBA" id="ARBA00005446"/>
    </source>
</evidence>
<evidence type="ECO:0000256" key="5">
    <source>
        <dbReference type="ARBA" id="ARBA00022741"/>
    </source>
</evidence>
<dbReference type="InterPro" id="IPR002121">
    <property type="entry name" value="HRDC_dom"/>
</dbReference>
<dbReference type="InterPro" id="IPR010997">
    <property type="entry name" value="HRDC-like_sf"/>
</dbReference>
<dbReference type="InterPro" id="IPR004589">
    <property type="entry name" value="DNA_helicase_ATP-dep_RecQ"/>
</dbReference>
<comment type="catalytic activity">
    <reaction evidence="15">
        <text>Couples ATP hydrolysis with the unwinding of duplex DNA by translocating in the 3'-5' direction.</text>
        <dbReference type="EC" id="5.6.2.4"/>
    </reaction>
</comment>
<evidence type="ECO:0000313" key="20">
    <source>
        <dbReference type="EMBL" id="TRW17186.1"/>
    </source>
</evidence>
<dbReference type="GO" id="GO:0003677">
    <property type="term" value="F:DNA binding"/>
    <property type="evidence" value="ECO:0007669"/>
    <property type="project" value="UniProtKB-KW"/>
</dbReference>
<keyword evidence="9" id="KW-0862">Zinc</keyword>
<keyword evidence="4" id="KW-0479">Metal-binding</keyword>
<keyword evidence="11" id="KW-0238">DNA-binding</keyword>
<dbReference type="Pfam" id="PF00570">
    <property type="entry name" value="HRDC"/>
    <property type="match status" value="1"/>
</dbReference>
<dbReference type="SMART" id="SM00487">
    <property type="entry name" value="DEXDc"/>
    <property type="match status" value="1"/>
</dbReference>
<dbReference type="InterPro" id="IPR011545">
    <property type="entry name" value="DEAD/DEAH_box_helicase_dom"/>
</dbReference>
<dbReference type="InterPro" id="IPR006293">
    <property type="entry name" value="DNA_helicase_ATP-dep_RecQ_bac"/>
</dbReference>
<dbReference type="PROSITE" id="PS51192">
    <property type="entry name" value="HELICASE_ATP_BIND_1"/>
    <property type="match status" value="1"/>
</dbReference>
<name>A0A552UG32_9SPHN</name>
<dbReference type="GO" id="GO:0006281">
    <property type="term" value="P:DNA repair"/>
    <property type="evidence" value="ECO:0007669"/>
    <property type="project" value="UniProtKB-KW"/>
</dbReference>
<dbReference type="CDD" id="cd18794">
    <property type="entry name" value="SF2_C_RecQ"/>
    <property type="match status" value="1"/>
</dbReference>
<dbReference type="SMART" id="SM00956">
    <property type="entry name" value="RQC"/>
    <property type="match status" value="1"/>
</dbReference>
<dbReference type="SUPFAM" id="SSF52540">
    <property type="entry name" value="P-loop containing nucleoside triphosphate hydrolases"/>
    <property type="match status" value="2"/>
</dbReference>
<evidence type="ECO:0000256" key="1">
    <source>
        <dbReference type="ARBA" id="ARBA00001946"/>
    </source>
</evidence>
<dbReference type="OrthoDB" id="9760034at2"/>
<dbReference type="GO" id="GO:0006310">
    <property type="term" value="P:DNA recombination"/>
    <property type="evidence" value="ECO:0007669"/>
    <property type="project" value="UniProtKB-UniRule"/>
</dbReference>
<protein>
    <recommendedName>
        <fullName evidence="16">DNA helicase RecQ</fullName>
        <ecNumber evidence="16">5.6.2.4</ecNumber>
    </recommendedName>
</protein>
<dbReference type="Pfam" id="PF00270">
    <property type="entry name" value="DEAD"/>
    <property type="match status" value="1"/>
</dbReference>
<dbReference type="Pfam" id="PF16124">
    <property type="entry name" value="RecQ_Zn_bind"/>
    <property type="match status" value="1"/>
</dbReference>
<dbReference type="Gene3D" id="3.40.50.300">
    <property type="entry name" value="P-loop containing nucleotide triphosphate hydrolases"/>
    <property type="match status" value="2"/>
</dbReference>
<evidence type="ECO:0000256" key="16">
    <source>
        <dbReference type="NCBIfam" id="TIGR01389"/>
    </source>
</evidence>
<dbReference type="InterPro" id="IPR018982">
    <property type="entry name" value="RQC_domain"/>
</dbReference>
<evidence type="ECO:0000256" key="6">
    <source>
        <dbReference type="ARBA" id="ARBA00022763"/>
    </source>
</evidence>
<dbReference type="InterPro" id="IPR036388">
    <property type="entry name" value="WH-like_DNA-bd_sf"/>
</dbReference>
<dbReference type="PROSITE" id="PS50967">
    <property type="entry name" value="HRDC"/>
    <property type="match status" value="1"/>
</dbReference>
<dbReference type="GO" id="GO:0005737">
    <property type="term" value="C:cytoplasm"/>
    <property type="evidence" value="ECO:0007669"/>
    <property type="project" value="TreeGrafter"/>
</dbReference>
<dbReference type="EC" id="5.6.2.4" evidence="16"/>
<keyword evidence="21" id="KW-1185">Reference proteome</keyword>
<dbReference type="SMART" id="SM00341">
    <property type="entry name" value="HRDC"/>
    <property type="match status" value="1"/>
</dbReference>
<dbReference type="GO" id="GO:0006260">
    <property type="term" value="P:DNA replication"/>
    <property type="evidence" value="ECO:0007669"/>
    <property type="project" value="InterPro"/>
</dbReference>
<dbReference type="Gene3D" id="1.10.150.80">
    <property type="entry name" value="HRDC domain"/>
    <property type="match status" value="1"/>
</dbReference>
<dbReference type="PROSITE" id="PS51194">
    <property type="entry name" value="HELICASE_CTER"/>
    <property type="match status" value="1"/>
</dbReference>
<evidence type="ECO:0000256" key="14">
    <source>
        <dbReference type="ARBA" id="ARBA00023235"/>
    </source>
</evidence>
<dbReference type="RefSeq" id="WP_143554731.1">
    <property type="nucleotide sequence ID" value="NZ_VJWA01000001.1"/>
</dbReference>
<dbReference type="FunFam" id="3.40.50.300:FF:001389">
    <property type="entry name" value="ATP-dependent DNA helicase RecQ"/>
    <property type="match status" value="1"/>
</dbReference>
<evidence type="ECO:0000259" key="18">
    <source>
        <dbReference type="PROSITE" id="PS51192"/>
    </source>
</evidence>
<dbReference type="Proteomes" id="UP000317894">
    <property type="component" value="Unassembled WGS sequence"/>
</dbReference>
<keyword evidence="12" id="KW-0233">DNA recombination</keyword>
<evidence type="ECO:0000256" key="15">
    <source>
        <dbReference type="ARBA" id="ARBA00034617"/>
    </source>
</evidence>
<dbReference type="AlphaFoldDB" id="A0A552UG32"/>
<evidence type="ECO:0000259" key="19">
    <source>
        <dbReference type="PROSITE" id="PS51194"/>
    </source>
</evidence>
<evidence type="ECO:0000256" key="10">
    <source>
        <dbReference type="ARBA" id="ARBA00022840"/>
    </source>
</evidence>
<evidence type="ECO:0000256" key="4">
    <source>
        <dbReference type="ARBA" id="ARBA00022723"/>
    </source>
</evidence>
<dbReference type="EMBL" id="VJWA01000001">
    <property type="protein sequence ID" value="TRW17186.1"/>
    <property type="molecule type" value="Genomic_DNA"/>
</dbReference>
<feature type="domain" description="Helicase C-terminal" evidence="19">
    <location>
        <begin position="212"/>
        <end position="360"/>
    </location>
</feature>